<evidence type="ECO:0000256" key="1">
    <source>
        <dbReference type="SAM" id="MobiDB-lite"/>
    </source>
</evidence>
<sequence length="373" mass="37933">MRPRVALAVLALPVCLALAAPAAAVAAPSTEVVQGQVLRLVSVADWDAARDLRPDRPVQWDVQVSADAPDPGVVRLGVSASGSARLRLDIALCAEPWQDAVCPAGATVLRTDWSVPRDGAEVPLTAMRDTETAHLRLTIALDPADGSGSTEVRVLAHGAGESAAVGSDGARGHGSVAVAAAGGGGRRTAADRGSRGVGASRRRARGGARMTRPWRRTIAGVLGVGVLAGVALLPAVQPTEARFTDPEYAAGSFTASQLTTPTITSCSVTNLLGTFTGFTITWSSGYLKPQQRLSINNVAVDNANVTQSGSGPYSYSATISSGLLSTLLGSLLGSSNTVRVEAVLPGTAWVSPAATRTLSVGGLLGLGGNNTCT</sequence>
<dbReference type="RefSeq" id="WP_247982055.1">
    <property type="nucleotide sequence ID" value="NZ_CP078076.1"/>
</dbReference>
<dbReference type="EMBL" id="CP078076">
    <property type="protein sequence ID" value="UPL09724.1"/>
    <property type="molecule type" value="Genomic_DNA"/>
</dbReference>
<protein>
    <submittedName>
        <fullName evidence="3">Uncharacterized protein</fullName>
    </submittedName>
</protein>
<evidence type="ECO:0000256" key="2">
    <source>
        <dbReference type="SAM" id="SignalP"/>
    </source>
</evidence>
<accession>A0ABY4IAD2</accession>
<keyword evidence="2" id="KW-0732">Signal</keyword>
<feature type="chain" id="PRO_5046014539" evidence="2">
    <location>
        <begin position="27"/>
        <end position="373"/>
    </location>
</feature>
<reference evidence="3 4" key="1">
    <citation type="submission" date="2021-06" db="EMBL/GenBank/DDBJ databases">
        <title>Genome-based taxonomic framework of Microbacterium strains isolated from marine environment, the description of four new species and reclassification of four preexisting species.</title>
        <authorList>
            <person name="Lee S.D."/>
            <person name="Kim S.-M."/>
            <person name="Byeon Y.-S."/>
            <person name="Yang H.L."/>
            <person name="Kim I.S."/>
        </authorList>
    </citation>
    <scope>NUCLEOTIDE SEQUENCE [LARGE SCALE GENOMIC DNA]</scope>
    <source>
        <strain evidence="3 4">SSW1-51</strain>
    </source>
</reference>
<proteinExistence type="predicted"/>
<name>A0ABY4IAD2_9MICO</name>
<keyword evidence="4" id="KW-1185">Reference proteome</keyword>
<feature type="region of interest" description="Disordered" evidence="1">
    <location>
        <begin position="180"/>
        <end position="210"/>
    </location>
</feature>
<organism evidence="3 4">
    <name type="scientific">Microbacterium sufflavum</name>
    <dbReference type="NCBI Taxonomy" id="2851649"/>
    <lineage>
        <taxon>Bacteria</taxon>
        <taxon>Bacillati</taxon>
        <taxon>Actinomycetota</taxon>
        <taxon>Actinomycetes</taxon>
        <taxon>Micrococcales</taxon>
        <taxon>Microbacteriaceae</taxon>
        <taxon>Microbacterium</taxon>
    </lineage>
</organism>
<evidence type="ECO:0000313" key="4">
    <source>
        <dbReference type="Proteomes" id="UP000831467"/>
    </source>
</evidence>
<gene>
    <name evidence="3" type="ORF">KV394_00780</name>
</gene>
<feature type="signal peptide" evidence="2">
    <location>
        <begin position="1"/>
        <end position="26"/>
    </location>
</feature>
<dbReference type="Proteomes" id="UP000831467">
    <property type="component" value="Chromosome"/>
</dbReference>
<evidence type="ECO:0000313" key="3">
    <source>
        <dbReference type="EMBL" id="UPL09724.1"/>
    </source>
</evidence>